<proteinExistence type="predicted"/>
<dbReference type="SUPFAM" id="SSF54001">
    <property type="entry name" value="Cysteine proteinases"/>
    <property type="match status" value="1"/>
</dbReference>
<dbReference type="KEGG" id="ahb:bsdtb5_36330"/>
<dbReference type="Proteomes" id="UP000595897">
    <property type="component" value="Chromosome"/>
</dbReference>
<sequence>MGMSNSNNLKMFPHFQHKHKKENELEVYIVLTQTRTYFARLIKLYTREPYAHASIAFDAELLEMYSFGRKRPNNPFITGFIQEEIDRGVFGKYVETACSVYSLKVTKEQYERIKQEVEIFKENKEKYSYNFLGILGVMVNIPVNDKNRYFCSQFIAYILERSGIDLFHKSYGLVRPFDIRMCPKLKKVYKGKLINYRNSKSNLLSEQTI</sequence>
<dbReference type="Gene3D" id="3.90.1720.10">
    <property type="entry name" value="endopeptidase domain like (from Nostoc punctiforme)"/>
    <property type="match status" value="1"/>
</dbReference>
<name>A0A7R7EP12_9FIRM</name>
<evidence type="ECO:0000313" key="2">
    <source>
        <dbReference type="EMBL" id="BCN32338.1"/>
    </source>
</evidence>
<keyword evidence="1" id="KW-0175">Coiled coil</keyword>
<evidence type="ECO:0008006" key="4">
    <source>
        <dbReference type="Google" id="ProtNLM"/>
    </source>
</evidence>
<dbReference type="RefSeq" id="WP_271713390.1">
    <property type="nucleotide sequence ID" value="NZ_AP024169.1"/>
</dbReference>
<dbReference type="AlphaFoldDB" id="A0A7R7EP12"/>
<evidence type="ECO:0000256" key="1">
    <source>
        <dbReference type="SAM" id="Coils"/>
    </source>
</evidence>
<feature type="coiled-coil region" evidence="1">
    <location>
        <begin position="103"/>
        <end position="130"/>
    </location>
</feature>
<organism evidence="2 3">
    <name type="scientific">Anaeromicropila herbilytica</name>
    <dbReference type="NCBI Taxonomy" id="2785025"/>
    <lineage>
        <taxon>Bacteria</taxon>
        <taxon>Bacillati</taxon>
        <taxon>Bacillota</taxon>
        <taxon>Clostridia</taxon>
        <taxon>Lachnospirales</taxon>
        <taxon>Lachnospiraceae</taxon>
        <taxon>Anaeromicropila</taxon>
    </lineage>
</organism>
<reference evidence="2 3" key="1">
    <citation type="submission" date="2020-11" db="EMBL/GenBank/DDBJ databases">
        <title>Draft genome sequencing of a Lachnospiraceae strain isolated from anoxic soil subjected to BSD treatment.</title>
        <authorList>
            <person name="Uek A."/>
            <person name="Tonouchi A."/>
        </authorList>
    </citation>
    <scope>NUCLEOTIDE SEQUENCE [LARGE SCALE GENOMIC DNA]</scope>
    <source>
        <strain evidence="2 3">TB5</strain>
    </source>
</reference>
<evidence type="ECO:0000313" key="3">
    <source>
        <dbReference type="Proteomes" id="UP000595897"/>
    </source>
</evidence>
<keyword evidence="3" id="KW-1185">Reference proteome</keyword>
<protein>
    <recommendedName>
        <fullName evidence="4">Permuted papain-like amidase enzyme, YaeF/YiiX, C92 family</fullName>
    </recommendedName>
</protein>
<dbReference type="InterPro" id="IPR038765">
    <property type="entry name" value="Papain-like_cys_pep_sf"/>
</dbReference>
<gene>
    <name evidence="2" type="ORF">bsdtb5_36330</name>
</gene>
<dbReference type="EMBL" id="AP024169">
    <property type="protein sequence ID" value="BCN32338.1"/>
    <property type="molecule type" value="Genomic_DNA"/>
</dbReference>
<accession>A0A7R7EP12</accession>